<evidence type="ECO:0000313" key="1">
    <source>
        <dbReference type="EMBL" id="KAK2940992.1"/>
    </source>
</evidence>
<dbReference type="Proteomes" id="UP001281761">
    <property type="component" value="Unassembled WGS sequence"/>
</dbReference>
<accession>A0ABQ9WQE7</accession>
<comment type="caution">
    <text evidence="1">The sequence shown here is derived from an EMBL/GenBank/DDBJ whole genome shotgun (WGS) entry which is preliminary data.</text>
</comment>
<keyword evidence="2" id="KW-1185">Reference proteome</keyword>
<reference evidence="1 2" key="1">
    <citation type="journal article" date="2022" name="bioRxiv">
        <title>Genomics of Preaxostyla Flagellates Illuminates Evolutionary Transitions and the Path Towards Mitochondrial Loss.</title>
        <authorList>
            <person name="Novak L.V.F."/>
            <person name="Treitli S.C."/>
            <person name="Pyrih J."/>
            <person name="Halakuc P."/>
            <person name="Pipaliya S.V."/>
            <person name="Vacek V."/>
            <person name="Brzon O."/>
            <person name="Soukal P."/>
            <person name="Eme L."/>
            <person name="Dacks J.B."/>
            <person name="Karnkowska A."/>
            <person name="Elias M."/>
            <person name="Hampl V."/>
        </authorList>
    </citation>
    <scope>NUCLEOTIDE SEQUENCE [LARGE SCALE GENOMIC DNA]</scope>
    <source>
        <strain evidence="1">NAU3</strain>
        <tissue evidence="1">Gut</tissue>
    </source>
</reference>
<name>A0ABQ9WQE7_9EUKA</name>
<protein>
    <submittedName>
        <fullName evidence="1">Uncharacterized protein</fullName>
    </submittedName>
</protein>
<sequence>MDIITYFIWLATPRGLTELKIQDRDEQQAVHETVLKQVLAPSEKYICHLCANRLSIVDGEQSRSFLTLIAQLLEICPYYQPTLEVVLNMPILLTIPSCLTFFECDHAIWYFLREMDNDQLEWNKTRGYQRQMRKQAHRA</sequence>
<evidence type="ECO:0000313" key="2">
    <source>
        <dbReference type="Proteomes" id="UP001281761"/>
    </source>
</evidence>
<proteinExistence type="predicted"/>
<dbReference type="EMBL" id="JARBJD010000569">
    <property type="protein sequence ID" value="KAK2940992.1"/>
    <property type="molecule type" value="Genomic_DNA"/>
</dbReference>
<organism evidence="1 2">
    <name type="scientific">Blattamonas nauphoetae</name>
    <dbReference type="NCBI Taxonomy" id="2049346"/>
    <lineage>
        <taxon>Eukaryota</taxon>
        <taxon>Metamonada</taxon>
        <taxon>Preaxostyla</taxon>
        <taxon>Oxymonadida</taxon>
        <taxon>Blattamonas</taxon>
    </lineage>
</organism>
<gene>
    <name evidence="1" type="ORF">BLNAU_24096</name>
</gene>